<evidence type="ECO:0000259" key="4">
    <source>
        <dbReference type="Pfam" id="PF00496"/>
    </source>
</evidence>
<dbReference type="AlphaFoldDB" id="A0A1C3K771"/>
<dbReference type="InterPro" id="IPR039424">
    <property type="entry name" value="SBP_5"/>
</dbReference>
<dbReference type="PANTHER" id="PTHR30290:SF38">
    <property type="entry name" value="D,D-DIPEPTIDE-BINDING PERIPLASMIC PROTEIN DDPA-RELATED"/>
    <property type="match status" value="1"/>
</dbReference>
<keyword evidence="2 3" id="KW-0732">Signal</keyword>
<dbReference type="Gene3D" id="3.40.190.10">
    <property type="entry name" value="Periplasmic binding protein-like II"/>
    <property type="match status" value="1"/>
</dbReference>
<dbReference type="InterPro" id="IPR000914">
    <property type="entry name" value="SBP_5_dom"/>
</dbReference>
<dbReference type="KEGG" id="odi:ODI_R2456"/>
<protein>
    <submittedName>
        <fullName evidence="5">Oligopeptide ABC transporter, periplasmic oligopeptide-binding protein OppA (TC 3.A.1.5.1)</fullName>
    </submittedName>
</protein>
<dbReference type="CDD" id="cd08517">
    <property type="entry name" value="PBP2_NikA_DppA_OppA_like_13"/>
    <property type="match status" value="1"/>
</dbReference>
<reference evidence="5 7" key="1">
    <citation type="submission" date="2016-06" db="EMBL/GenBank/DDBJ databases">
        <authorList>
            <person name="Kjaerup R.B."/>
            <person name="Dalgaard T.S."/>
            <person name="Juul-Madsen H.R."/>
        </authorList>
    </citation>
    <scope>NUCLEOTIDE SEQUENCE [LARGE SCALE GENOMIC DNA]</scope>
    <source>
        <strain evidence="5">Orrdi1</strain>
    </source>
</reference>
<dbReference type="Pfam" id="PF00496">
    <property type="entry name" value="SBP_bac_5"/>
    <property type="match status" value="1"/>
</dbReference>
<feature type="chain" id="PRO_5015062742" evidence="3">
    <location>
        <begin position="35"/>
        <end position="538"/>
    </location>
</feature>
<organism evidence="5 7">
    <name type="scientific">Orrella dioscoreae</name>
    <dbReference type="NCBI Taxonomy" id="1851544"/>
    <lineage>
        <taxon>Bacteria</taxon>
        <taxon>Pseudomonadati</taxon>
        <taxon>Pseudomonadota</taxon>
        <taxon>Betaproteobacteria</taxon>
        <taxon>Burkholderiales</taxon>
        <taxon>Alcaligenaceae</taxon>
        <taxon>Orrella</taxon>
    </lineage>
</organism>
<dbReference type="Gene3D" id="3.90.76.10">
    <property type="entry name" value="Dipeptide-binding Protein, Domain 1"/>
    <property type="match status" value="1"/>
</dbReference>
<evidence type="ECO:0000256" key="3">
    <source>
        <dbReference type="SAM" id="SignalP"/>
    </source>
</evidence>
<proteinExistence type="inferred from homology"/>
<dbReference type="RefSeq" id="WP_067758832.1">
    <property type="nucleotide sequence ID" value="NZ_LT907988.1"/>
</dbReference>
<gene>
    <name evidence="5" type="ORF">ODI_03968</name>
    <name evidence="6" type="ORF">ODI_R2456</name>
</gene>
<dbReference type="GO" id="GO:0030288">
    <property type="term" value="C:outer membrane-bounded periplasmic space"/>
    <property type="evidence" value="ECO:0007669"/>
    <property type="project" value="UniProtKB-ARBA"/>
</dbReference>
<dbReference type="Gene3D" id="3.10.105.10">
    <property type="entry name" value="Dipeptide-binding Protein, Domain 3"/>
    <property type="match status" value="1"/>
</dbReference>
<name>A0A1C3K771_9BURK</name>
<dbReference type="PIRSF" id="PIRSF002741">
    <property type="entry name" value="MppA"/>
    <property type="match status" value="1"/>
</dbReference>
<dbReference type="EMBL" id="FLRC01000053">
    <property type="protein sequence ID" value="SBT27381.1"/>
    <property type="molecule type" value="Genomic_DNA"/>
</dbReference>
<dbReference type="STRING" id="1851544.ODI_03968"/>
<sequence length="538" mass="60083">MMPFQMTQRLARTLHGLTLALALLTLLPSHPSQAAETPRRGGVLTAIVQPEPPNLTVALQQSSPTQLVASKIYESLLTYSFDLKPLPSLARSWEVSPDGLTYTFHLQRGVTWHDGRPFSADDVVFSYQKVLAGNARTRGLMANVATLEAPDANTVVFRLKAPYAAFLYAFDLGGGAIYPRHLYDTDVPLAQNPNNATPIGTGPFKFKRWERGAYIELVRNEHYWQAGKPYLDGITYRVIPDAASRRLALEQGTVQQAVGQDIEPADLARVAALPHIASTRKGYEYWSSMHFLELNAQRKPFDDKRFRQALAHAINREFITEKIMFGTGVVPTGPIHRNTRYYDPDVRRYAYDPKRAIALLDEIGLKPDANGVRITIGFIPSPFGELQRRIAEVIRQNLSQVGIKVEIENLDLGGVISRVSNWDYDVHANGVFQYGDPAIGVARTYLGSNIRKGVMYSNTSHYNNPEVDALFEEAARSNDEARRQALYSRIQKILVEDVPVLWLAETSYTTLLDRRVRDAIVTGLGANGTYGDAWLAEP</sequence>
<evidence type="ECO:0000256" key="1">
    <source>
        <dbReference type="ARBA" id="ARBA00005695"/>
    </source>
</evidence>
<dbReference type="SUPFAM" id="SSF53850">
    <property type="entry name" value="Periplasmic binding protein-like II"/>
    <property type="match status" value="1"/>
</dbReference>
<dbReference type="EMBL" id="LT907988">
    <property type="protein sequence ID" value="SOE50022.1"/>
    <property type="molecule type" value="Genomic_DNA"/>
</dbReference>
<dbReference type="GO" id="GO:1904680">
    <property type="term" value="F:peptide transmembrane transporter activity"/>
    <property type="evidence" value="ECO:0007669"/>
    <property type="project" value="TreeGrafter"/>
</dbReference>
<evidence type="ECO:0000313" key="6">
    <source>
        <dbReference type="EMBL" id="SOE50022.1"/>
    </source>
</evidence>
<comment type="similarity">
    <text evidence="1">Belongs to the bacterial solute-binding protein 5 family.</text>
</comment>
<accession>A0A1C3K771</accession>
<evidence type="ECO:0000313" key="7">
    <source>
        <dbReference type="Proteomes" id="UP000078558"/>
    </source>
</evidence>
<dbReference type="PANTHER" id="PTHR30290">
    <property type="entry name" value="PERIPLASMIC BINDING COMPONENT OF ABC TRANSPORTER"/>
    <property type="match status" value="1"/>
</dbReference>
<evidence type="ECO:0000256" key="2">
    <source>
        <dbReference type="ARBA" id="ARBA00022729"/>
    </source>
</evidence>
<evidence type="ECO:0000313" key="5">
    <source>
        <dbReference type="EMBL" id="SBT27381.1"/>
    </source>
</evidence>
<dbReference type="GO" id="GO:0043190">
    <property type="term" value="C:ATP-binding cassette (ABC) transporter complex"/>
    <property type="evidence" value="ECO:0007669"/>
    <property type="project" value="InterPro"/>
</dbReference>
<feature type="domain" description="Solute-binding protein family 5" evidence="4">
    <location>
        <begin position="85"/>
        <end position="448"/>
    </location>
</feature>
<dbReference type="InterPro" id="IPR030678">
    <property type="entry name" value="Peptide/Ni-bd"/>
</dbReference>
<keyword evidence="7" id="KW-1185">Reference proteome</keyword>
<feature type="signal peptide" evidence="3">
    <location>
        <begin position="1"/>
        <end position="34"/>
    </location>
</feature>
<dbReference type="Proteomes" id="UP000078558">
    <property type="component" value="Chromosome I"/>
</dbReference>
<dbReference type="GO" id="GO:0015833">
    <property type="term" value="P:peptide transport"/>
    <property type="evidence" value="ECO:0007669"/>
    <property type="project" value="TreeGrafter"/>
</dbReference>
<reference evidence="6 7" key="2">
    <citation type="submission" date="2017-08" db="EMBL/GenBank/DDBJ databases">
        <authorList>
            <person name="de Groot N.N."/>
        </authorList>
    </citation>
    <scope>NUCLEOTIDE SEQUENCE [LARGE SCALE GENOMIC DNA]</scope>
    <source>
        <strain evidence="6">Orrdi1</strain>
    </source>
</reference>